<evidence type="ECO:0000256" key="5">
    <source>
        <dbReference type="ARBA" id="ARBA00022630"/>
    </source>
</evidence>
<dbReference type="SUPFAM" id="SSF142984">
    <property type="entry name" value="Nqo1 middle domain-like"/>
    <property type="match status" value="1"/>
</dbReference>
<dbReference type="AlphaFoldDB" id="A0A5L8JB15"/>
<dbReference type="InterPro" id="IPR054765">
    <property type="entry name" value="SLBB_dom"/>
</dbReference>
<evidence type="ECO:0000256" key="8">
    <source>
        <dbReference type="ARBA" id="ARBA00023004"/>
    </source>
</evidence>
<feature type="domain" description="NADH-ubiquinone oxidoreductase 51kDa subunit iron-sulphur binding" evidence="10">
    <location>
        <begin position="316"/>
        <end position="361"/>
    </location>
</feature>
<dbReference type="Pfam" id="PF10589">
    <property type="entry name" value="NADH_4Fe-4S"/>
    <property type="match status" value="1"/>
</dbReference>
<evidence type="ECO:0000256" key="9">
    <source>
        <dbReference type="ARBA" id="ARBA00023014"/>
    </source>
</evidence>
<name>A0A5L8JB15_CAMFE</name>
<keyword evidence="12" id="KW-1185">Reference proteome</keyword>
<comment type="cofactor">
    <cofactor evidence="1">
        <name>FMN</name>
        <dbReference type="ChEBI" id="CHEBI:58210"/>
    </cofactor>
</comment>
<evidence type="ECO:0000313" key="11">
    <source>
        <dbReference type="EMBL" id="EAI8859194.1"/>
    </source>
</evidence>
<gene>
    <name evidence="11" type="primary">nuoF</name>
    <name evidence="11" type="ORF">CX802_04980</name>
</gene>
<dbReference type="SMART" id="SM00928">
    <property type="entry name" value="NADH_4Fe-4S"/>
    <property type="match status" value="1"/>
</dbReference>
<dbReference type="OMA" id="QGDGKPH"/>
<dbReference type="FunFam" id="1.20.1440.230:FF:000001">
    <property type="entry name" value="Mitochondrial NADH dehydrogenase flavoprotein 1"/>
    <property type="match status" value="1"/>
</dbReference>
<keyword evidence="7" id="KW-0479">Metal-binding</keyword>
<keyword evidence="8" id="KW-0408">Iron</keyword>
<keyword evidence="6" id="KW-0288">FMN</keyword>
<dbReference type="SUPFAM" id="SSF142019">
    <property type="entry name" value="Nqo1 FMN-binding domain-like"/>
    <property type="match status" value="1"/>
</dbReference>
<reference evidence="11 12" key="1">
    <citation type="submission" date="2018-06" db="EMBL/GenBank/DDBJ databases">
        <authorList>
            <consortium name="PulseNet: The National Subtyping Network for Foodborne Disease Surveillance"/>
            <person name="Tarr C.L."/>
            <person name="Trees E."/>
            <person name="Katz L.S."/>
            <person name="Carleton-Romer H.A."/>
            <person name="Stroika S."/>
            <person name="Kucerova Z."/>
            <person name="Roache K.F."/>
            <person name="Sabol A.L."/>
            <person name="Besser J."/>
            <person name="Gerner-Smidt P."/>
        </authorList>
    </citation>
    <scope>NUCLEOTIDE SEQUENCE [LARGE SCALE GENOMIC DNA]</scope>
    <source>
        <strain evidence="11 12">PNUSAC001503</strain>
    </source>
</reference>
<comment type="similarity">
    <text evidence="3">Belongs to the complex I 51 kDa subunit family.</text>
</comment>
<dbReference type="GO" id="GO:0051539">
    <property type="term" value="F:4 iron, 4 sulfur cluster binding"/>
    <property type="evidence" value="ECO:0007669"/>
    <property type="project" value="UniProtKB-KW"/>
</dbReference>
<dbReference type="Proteomes" id="UP000535509">
    <property type="component" value="Unassembled WGS sequence"/>
</dbReference>
<dbReference type="EMBL" id="AABTCC010000012">
    <property type="protein sequence ID" value="EAI8859194.1"/>
    <property type="molecule type" value="Genomic_DNA"/>
</dbReference>
<accession>A0A5L8JB15</accession>
<dbReference type="InterPro" id="IPR019575">
    <property type="entry name" value="Nuop51_4Fe4S-bd"/>
</dbReference>
<dbReference type="InterPro" id="IPR050837">
    <property type="entry name" value="ComplexI_51kDa_subunit"/>
</dbReference>
<dbReference type="Gene3D" id="1.20.1440.230">
    <property type="entry name" value="NADH-ubiquinone oxidoreductase 51kDa subunit, iron-sulphur binding domain"/>
    <property type="match status" value="1"/>
</dbReference>
<comment type="cofactor">
    <cofactor evidence="2">
        <name>[4Fe-4S] cluster</name>
        <dbReference type="ChEBI" id="CHEBI:49883"/>
    </cofactor>
</comment>
<dbReference type="GO" id="GO:0046872">
    <property type="term" value="F:metal ion binding"/>
    <property type="evidence" value="ECO:0007669"/>
    <property type="project" value="UniProtKB-KW"/>
</dbReference>
<sequence length="406" mass="44459">MQVVSSRFSIKNGYKIDVAKANGAYLNLENILKMDRNSIVEAVDKSGLRGKGGGGGSCGTKWKNMLAWESDKRYLVVNGDESEPGTCKDKYILNLDPHLLIEGIIISSYALGAKRAYVYIRGEYEREFITLTNAIKEAANELGDLEIIVYKGAGAYICGEKTALLESIEGKRGHPRLKPHNKAEPDFLFGCACVVNNVETIASIPFIVKNGWEAYRSVGTEKSPGTLLFAVSGCVNTPCVKEMPFGTKMIDFINDFGGGVWKNRELKAVIPGGSSAAVLTKDEVLKATLDYESLKEFKSALGTGGMMVFDDTISMPEVLLNLLEFYTEESCGQCTPCREGCGWALRVVKKIVEGEGSLRDLDTLKDISYMLDGKTICVFAPAVKDVIMGFITKFENEFVALCKETK</sequence>
<dbReference type="Pfam" id="PF01512">
    <property type="entry name" value="Complex1_51K"/>
    <property type="match status" value="1"/>
</dbReference>
<evidence type="ECO:0000256" key="7">
    <source>
        <dbReference type="ARBA" id="ARBA00022723"/>
    </source>
</evidence>
<dbReference type="Pfam" id="PF22461">
    <property type="entry name" value="SLBB_2"/>
    <property type="match status" value="1"/>
</dbReference>
<organism evidence="11 12">
    <name type="scientific">Campylobacter fetus</name>
    <dbReference type="NCBI Taxonomy" id="196"/>
    <lineage>
        <taxon>Bacteria</taxon>
        <taxon>Pseudomonadati</taxon>
        <taxon>Campylobacterota</taxon>
        <taxon>Epsilonproteobacteria</taxon>
        <taxon>Campylobacterales</taxon>
        <taxon>Campylobacteraceae</taxon>
        <taxon>Campylobacter</taxon>
    </lineage>
</organism>
<proteinExistence type="inferred from homology"/>
<protein>
    <submittedName>
        <fullName evidence="11">NADH-quinone oxidoreductase subunit NuoF</fullName>
    </submittedName>
</protein>
<dbReference type="PANTHER" id="PTHR11780:SF10">
    <property type="entry name" value="NADH DEHYDROGENASE [UBIQUINONE] FLAVOPROTEIN 1, MITOCHONDRIAL"/>
    <property type="match status" value="1"/>
</dbReference>
<dbReference type="Gene3D" id="3.10.20.600">
    <property type="match status" value="1"/>
</dbReference>
<dbReference type="PROSITE" id="PS00645">
    <property type="entry name" value="COMPLEX1_51K_2"/>
    <property type="match status" value="1"/>
</dbReference>
<dbReference type="InterPro" id="IPR011538">
    <property type="entry name" value="Nuo51_FMN-bd"/>
</dbReference>
<evidence type="ECO:0000313" key="12">
    <source>
        <dbReference type="Proteomes" id="UP000535509"/>
    </source>
</evidence>
<dbReference type="GO" id="GO:0045333">
    <property type="term" value="P:cellular respiration"/>
    <property type="evidence" value="ECO:0007669"/>
    <property type="project" value="TreeGrafter"/>
</dbReference>
<evidence type="ECO:0000256" key="2">
    <source>
        <dbReference type="ARBA" id="ARBA00001966"/>
    </source>
</evidence>
<dbReference type="InterPro" id="IPR001949">
    <property type="entry name" value="NADH-UbQ_OxRdtase_51kDa_CS"/>
</dbReference>
<evidence type="ECO:0000256" key="6">
    <source>
        <dbReference type="ARBA" id="ARBA00022643"/>
    </source>
</evidence>
<dbReference type="Gene3D" id="3.40.50.11540">
    <property type="entry name" value="NADH-ubiquinone oxidoreductase 51kDa subunit"/>
    <property type="match status" value="1"/>
</dbReference>
<dbReference type="GO" id="GO:0010181">
    <property type="term" value="F:FMN binding"/>
    <property type="evidence" value="ECO:0007669"/>
    <property type="project" value="InterPro"/>
</dbReference>
<dbReference type="GeneID" id="61064006"/>
<keyword evidence="9" id="KW-0411">Iron-sulfur</keyword>
<comment type="caution">
    <text evidence="11">The sequence shown here is derived from an EMBL/GenBank/DDBJ whole genome shotgun (WGS) entry which is preliminary data.</text>
</comment>
<keyword evidence="5" id="KW-0285">Flavoprotein</keyword>
<dbReference type="InterPro" id="IPR037207">
    <property type="entry name" value="Nuop51_4Fe4S-bd_sf"/>
</dbReference>
<dbReference type="NCBIfam" id="NF010120">
    <property type="entry name" value="PRK13596.1"/>
    <property type="match status" value="1"/>
</dbReference>
<keyword evidence="4" id="KW-0004">4Fe-4S</keyword>
<evidence type="ECO:0000259" key="10">
    <source>
        <dbReference type="SMART" id="SM00928"/>
    </source>
</evidence>
<dbReference type="GO" id="GO:0003954">
    <property type="term" value="F:NADH dehydrogenase activity"/>
    <property type="evidence" value="ECO:0007669"/>
    <property type="project" value="TreeGrafter"/>
</dbReference>
<dbReference type="GO" id="GO:0008137">
    <property type="term" value="F:NADH dehydrogenase (ubiquinone) activity"/>
    <property type="evidence" value="ECO:0007669"/>
    <property type="project" value="InterPro"/>
</dbReference>
<dbReference type="RefSeq" id="WP_002848158.1">
    <property type="nucleotide sequence ID" value="NZ_AACCWR020000035.1"/>
</dbReference>
<evidence type="ECO:0000256" key="3">
    <source>
        <dbReference type="ARBA" id="ARBA00007523"/>
    </source>
</evidence>
<dbReference type="InterPro" id="IPR037225">
    <property type="entry name" value="Nuo51_FMN-bd_sf"/>
</dbReference>
<evidence type="ECO:0000256" key="1">
    <source>
        <dbReference type="ARBA" id="ARBA00001917"/>
    </source>
</evidence>
<evidence type="ECO:0000256" key="4">
    <source>
        <dbReference type="ARBA" id="ARBA00022485"/>
    </source>
</evidence>
<dbReference type="PANTHER" id="PTHR11780">
    <property type="entry name" value="NADH-UBIQUINONE OXIDOREDUCTASE FLAVOPROTEIN 1 NDUFV1"/>
    <property type="match status" value="1"/>
</dbReference>
<dbReference type="SUPFAM" id="SSF140490">
    <property type="entry name" value="Nqo1C-terminal domain-like"/>
    <property type="match status" value="1"/>
</dbReference>